<dbReference type="Proteomes" id="UP000216035">
    <property type="component" value="Unassembled WGS sequence"/>
</dbReference>
<comment type="caution">
    <text evidence="1">The sequence shown here is derived from an EMBL/GenBank/DDBJ whole genome shotgun (WGS) entry which is preliminary data.</text>
</comment>
<dbReference type="GO" id="GO:0008237">
    <property type="term" value="F:metallopeptidase activity"/>
    <property type="evidence" value="ECO:0007669"/>
    <property type="project" value="InterPro"/>
</dbReference>
<evidence type="ECO:0000313" key="1">
    <source>
        <dbReference type="EMBL" id="OYQ52513.1"/>
    </source>
</evidence>
<feature type="non-terminal residue" evidence="1">
    <location>
        <position position="1"/>
    </location>
</feature>
<dbReference type="EMBL" id="NOXX01000007">
    <property type="protein sequence ID" value="OYQ52513.1"/>
    <property type="molecule type" value="Genomic_DNA"/>
</dbReference>
<dbReference type="RefSeq" id="WP_207758894.1">
    <property type="nucleotide sequence ID" value="NZ_NOXX01000007.1"/>
</dbReference>
<dbReference type="AlphaFoldDB" id="A0A256AFR6"/>
<dbReference type="SUPFAM" id="SSF55486">
    <property type="entry name" value="Metalloproteases ('zincins'), catalytic domain"/>
    <property type="match status" value="1"/>
</dbReference>
<gene>
    <name evidence="1" type="ORF">CHX27_00055</name>
</gene>
<dbReference type="Gene3D" id="3.40.390.10">
    <property type="entry name" value="Collagenase (Catalytic Domain)"/>
    <property type="match status" value="1"/>
</dbReference>
<name>A0A256AFR6_9FLAO</name>
<keyword evidence="2" id="KW-1185">Reference proteome</keyword>
<protein>
    <recommendedName>
        <fullName evidence="3">Peptidase M10 metallopeptidase domain-containing protein</fullName>
    </recommendedName>
</protein>
<evidence type="ECO:0008006" key="3">
    <source>
        <dbReference type="Google" id="ProtNLM"/>
    </source>
</evidence>
<evidence type="ECO:0000313" key="2">
    <source>
        <dbReference type="Proteomes" id="UP000216035"/>
    </source>
</evidence>
<dbReference type="InterPro" id="IPR024079">
    <property type="entry name" value="MetalloPept_cat_dom_sf"/>
</dbReference>
<accession>A0A256AFR6</accession>
<sequence>GYCYQNPINLVDPDGRSAEPPNDDIITVVSNKKGDSHYVQRDVSMKVTLTVVNSTGADLSETMFNQSSGTVSLKGLSGNAQKDFRNNDITTNDNLKNVSVQYKVVNSIKDVGKDDHVMILVGSIPKISGETGDPVGRAELGGRISAVEVGTLKNKTFNQVATHELGHNLGLEHGSGGLMKETVNPSFSTNSRERGEAVYNQVGPYQGNGTYQQSKSGTPNYKSAIQSQINSFLSNNKIK</sequence>
<reference evidence="1 2" key="1">
    <citation type="submission" date="2017-07" db="EMBL/GenBank/DDBJ databases">
        <title>Flavobacterium cyanobacteriorum sp. nov., isolated from cyanobacterial aggregates in a eutrophic lake.</title>
        <authorList>
            <person name="Cai H."/>
        </authorList>
    </citation>
    <scope>NUCLEOTIDE SEQUENCE [LARGE SCALE GENOMIC DNA]</scope>
    <source>
        <strain evidence="1 2">TH167</strain>
    </source>
</reference>
<proteinExistence type="predicted"/>
<organism evidence="1 2">
    <name type="scientific">Flavobacterium aurantiibacter</name>
    <dbReference type="NCBI Taxonomy" id="2023067"/>
    <lineage>
        <taxon>Bacteria</taxon>
        <taxon>Pseudomonadati</taxon>
        <taxon>Bacteroidota</taxon>
        <taxon>Flavobacteriia</taxon>
        <taxon>Flavobacteriales</taxon>
        <taxon>Flavobacteriaceae</taxon>
        <taxon>Flavobacterium</taxon>
    </lineage>
</organism>